<dbReference type="EMBL" id="KZ502874">
    <property type="protein sequence ID" value="PKU71727.1"/>
    <property type="molecule type" value="Genomic_DNA"/>
</dbReference>
<sequence length="100" mass="11168">MSTAKLSYHPSNGMHACRMARSLQTLMLLALLLDTLVPLPTAANDANVLEDKFIHYEPIKRGAVPCKKTTLSQFNCRPHRANPYHSSCSKLSRCRGDDKI</sequence>
<evidence type="ECO:0000256" key="2">
    <source>
        <dbReference type="ARBA" id="ARBA00022702"/>
    </source>
</evidence>
<comment type="similarity">
    <text evidence="1">Belongs to the plant rapid alkalinization factor (RALF) family.</text>
</comment>
<evidence type="ECO:0000256" key="4">
    <source>
        <dbReference type="ARBA" id="ARBA00023157"/>
    </source>
</evidence>
<dbReference type="InterPro" id="IPR008801">
    <property type="entry name" value="RALF"/>
</dbReference>
<protein>
    <submittedName>
        <fullName evidence="7">Protein RALF-like 1</fullName>
    </submittedName>
</protein>
<evidence type="ECO:0000256" key="5">
    <source>
        <dbReference type="ARBA" id="ARBA00037228"/>
    </source>
</evidence>
<dbReference type="PANTHER" id="PTHR34270:SF3">
    <property type="entry name" value="PROTEIN RALF-LIKE 16-RELATED"/>
    <property type="match status" value="1"/>
</dbReference>
<comment type="function">
    <text evidence="5">Cell signaling peptide that may regulate plant stress, growth, and development. Mediates a rapid alkalinization of extracellular space by mediating a transient increase in the cytoplasmic Ca(2+) concentration leading to a calcium-dependent signaling events through a cell surface receptor and a concomitant activation of some intracellular mitogen-activated protein kinases.</text>
</comment>
<dbReference type="Proteomes" id="UP000233837">
    <property type="component" value="Unassembled WGS sequence"/>
</dbReference>
<evidence type="ECO:0000256" key="3">
    <source>
        <dbReference type="ARBA" id="ARBA00022729"/>
    </source>
</evidence>
<keyword evidence="3 6" id="KW-0732">Signal</keyword>
<dbReference type="PANTHER" id="PTHR34270">
    <property type="entry name" value="PROTEIN RALF-LIKE 15-RELATED"/>
    <property type="match status" value="1"/>
</dbReference>
<name>A0A2I0W7T4_9ASPA</name>
<gene>
    <name evidence="7" type="primary">RALF1</name>
    <name evidence="7" type="ORF">MA16_Dca022219</name>
</gene>
<feature type="signal peptide" evidence="6">
    <location>
        <begin position="1"/>
        <end position="42"/>
    </location>
</feature>
<evidence type="ECO:0000313" key="7">
    <source>
        <dbReference type="EMBL" id="PKU71727.1"/>
    </source>
</evidence>
<reference evidence="7 8" key="2">
    <citation type="journal article" date="2017" name="Nature">
        <title>The Apostasia genome and the evolution of orchids.</title>
        <authorList>
            <person name="Zhang G.Q."/>
            <person name="Liu K.W."/>
            <person name="Li Z."/>
            <person name="Lohaus R."/>
            <person name="Hsiao Y.Y."/>
            <person name="Niu S.C."/>
            <person name="Wang J.Y."/>
            <person name="Lin Y.C."/>
            <person name="Xu Q."/>
            <person name="Chen L.J."/>
            <person name="Yoshida K."/>
            <person name="Fujiwara S."/>
            <person name="Wang Z.W."/>
            <person name="Zhang Y.Q."/>
            <person name="Mitsuda N."/>
            <person name="Wang M."/>
            <person name="Liu G.H."/>
            <person name="Pecoraro L."/>
            <person name="Huang H.X."/>
            <person name="Xiao X.J."/>
            <person name="Lin M."/>
            <person name="Wu X.Y."/>
            <person name="Wu W.L."/>
            <person name="Chen Y.Y."/>
            <person name="Chang S.B."/>
            <person name="Sakamoto S."/>
            <person name="Ohme-Takagi M."/>
            <person name="Yagi M."/>
            <person name="Zeng S.J."/>
            <person name="Shen C.Y."/>
            <person name="Yeh C.M."/>
            <person name="Luo Y.B."/>
            <person name="Tsai W.C."/>
            <person name="Van de Peer Y."/>
            <person name="Liu Z.J."/>
        </authorList>
    </citation>
    <scope>NUCLEOTIDE SEQUENCE [LARGE SCALE GENOMIC DNA]</scope>
    <source>
        <tissue evidence="7">The whole plant</tissue>
    </source>
</reference>
<organism evidence="7 8">
    <name type="scientific">Dendrobium catenatum</name>
    <dbReference type="NCBI Taxonomy" id="906689"/>
    <lineage>
        <taxon>Eukaryota</taxon>
        <taxon>Viridiplantae</taxon>
        <taxon>Streptophyta</taxon>
        <taxon>Embryophyta</taxon>
        <taxon>Tracheophyta</taxon>
        <taxon>Spermatophyta</taxon>
        <taxon>Magnoliopsida</taxon>
        <taxon>Liliopsida</taxon>
        <taxon>Asparagales</taxon>
        <taxon>Orchidaceae</taxon>
        <taxon>Epidendroideae</taxon>
        <taxon>Malaxideae</taxon>
        <taxon>Dendrobiinae</taxon>
        <taxon>Dendrobium</taxon>
    </lineage>
</organism>
<evidence type="ECO:0000256" key="1">
    <source>
        <dbReference type="ARBA" id="ARBA00009178"/>
    </source>
</evidence>
<evidence type="ECO:0000256" key="6">
    <source>
        <dbReference type="SAM" id="SignalP"/>
    </source>
</evidence>
<proteinExistence type="inferred from homology"/>
<reference evidence="7 8" key="1">
    <citation type="journal article" date="2016" name="Sci. Rep.">
        <title>The Dendrobium catenatum Lindl. genome sequence provides insights into polysaccharide synthase, floral development and adaptive evolution.</title>
        <authorList>
            <person name="Zhang G.Q."/>
            <person name="Xu Q."/>
            <person name="Bian C."/>
            <person name="Tsai W.C."/>
            <person name="Yeh C.M."/>
            <person name="Liu K.W."/>
            <person name="Yoshida K."/>
            <person name="Zhang L.S."/>
            <person name="Chang S.B."/>
            <person name="Chen F."/>
            <person name="Shi Y."/>
            <person name="Su Y.Y."/>
            <person name="Zhang Y.Q."/>
            <person name="Chen L.J."/>
            <person name="Yin Y."/>
            <person name="Lin M."/>
            <person name="Huang H."/>
            <person name="Deng H."/>
            <person name="Wang Z.W."/>
            <person name="Zhu S.L."/>
            <person name="Zhao X."/>
            <person name="Deng C."/>
            <person name="Niu S.C."/>
            <person name="Huang J."/>
            <person name="Wang M."/>
            <person name="Liu G.H."/>
            <person name="Yang H.J."/>
            <person name="Xiao X.J."/>
            <person name="Hsiao Y.Y."/>
            <person name="Wu W.L."/>
            <person name="Chen Y.Y."/>
            <person name="Mitsuda N."/>
            <person name="Ohme-Takagi M."/>
            <person name="Luo Y.B."/>
            <person name="Van de Peer Y."/>
            <person name="Liu Z.J."/>
        </authorList>
    </citation>
    <scope>NUCLEOTIDE SEQUENCE [LARGE SCALE GENOMIC DNA]</scope>
    <source>
        <tissue evidence="7">The whole plant</tissue>
    </source>
</reference>
<accession>A0A2I0W7T4</accession>
<evidence type="ECO:0000313" key="8">
    <source>
        <dbReference type="Proteomes" id="UP000233837"/>
    </source>
</evidence>
<feature type="chain" id="PRO_5014144555" evidence="6">
    <location>
        <begin position="43"/>
        <end position="100"/>
    </location>
</feature>
<keyword evidence="2" id="KW-0372">Hormone</keyword>
<dbReference type="Pfam" id="PF05498">
    <property type="entry name" value="RALF"/>
    <property type="match status" value="1"/>
</dbReference>
<dbReference type="GO" id="GO:0005179">
    <property type="term" value="F:hormone activity"/>
    <property type="evidence" value="ECO:0007669"/>
    <property type="project" value="UniProtKB-KW"/>
</dbReference>
<dbReference type="AlphaFoldDB" id="A0A2I0W7T4"/>
<keyword evidence="8" id="KW-1185">Reference proteome</keyword>
<keyword evidence="4" id="KW-1015">Disulfide bond</keyword>